<feature type="compositionally biased region" description="Low complexity" evidence="2">
    <location>
        <begin position="12"/>
        <end position="23"/>
    </location>
</feature>
<feature type="non-terminal residue" evidence="3">
    <location>
        <position position="369"/>
    </location>
</feature>
<dbReference type="InterPro" id="IPR004244">
    <property type="entry name" value="Transposase_22"/>
</dbReference>
<proteinExistence type="predicted"/>
<dbReference type="PANTHER" id="PTHR11505">
    <property type="entry name" value="L1 TRANSPOSABLE ELEMENT-RELATED"/>
    <property type="match status" value="1"/>
</dbReference>
<comment type="caution">
    <text evidence="3">The sequence shown here is derived from an EMBL/GenBank/DDBJ whole genome shotgun (WGS) entry which is preliminary data.</text>
</comment>
<evidence type="ECO:0000256" key="1">
    <source>
        <dbReference type="SAM" id="Coils"/>
    </source>
</evidence>
<dbReference type="Proteomes" id="UP001159405">
    <property type="component" value="Unassembled WGS sequence"/>
</dbReference>
<accession>A0ABN8QS33</accession>
<gene>
    <name evidence="3" type="ORF">PLOB_00009619</name>
</gene>
<evidence type="ECO:0000313" key="4">
    <source>
        <dbReference type="Proteomes" id="UP001159405"/>
    </source>
</evidence>
<feature type="coiled-coil region" evidence="1">
    <location>
        <begin position="80"/>
        <end position="149"/>
    </location>
</feature>
<feature type="compositionally biased region" description="Basic residues" evidence="2">
    <location>
        <begin position="1"/>
        <end position="10"/>
    </location>
</feature>
<keyword evidence="1" id="KW-0175">Coiled coil</keyword>
<keyword evidence="4" id="KW-1185">Reference proteome</keyword>
<sequence>MAQSCKRKTKASVSISSDSDICSPEGKKACNSPRSEPNIGVVFSEDDQVLEALNMTEKIATQLERIFEMLAGVESRLQNLEGIFERFSALEKSVNKLETELNKTGEKTRKLEGEVNDLSKSMEFANAEIEDLKKNDKENEVKIKELEDKILYQEVYNRRENLRFFGFPESADGAENTHEVVRKFLSDELEMENAADIEFQRAHRIGKKKTGETRPVIVRFLRFPERELVFRRVRELADDIDIKVYADFPREISERRKKQWPRLKKAREEGKTAFFSKPEPDKLFIDGRFFELLKMEYDSIYEQIAKGAIIRSKATWYEKREKAIRKDKVKRSALISDIEDGGLKAPHLNSIIETQRILCCKKLANDQPS</sequence>
<evidence type="ECO:0000256" key="2">
    <source>
        <dbReference type="SAM" id="MobiDB-lite"/>
    </source>
</evidence>
<reference evidence="3 4" key="1">
    <citation type="submission" date="2022-05" db="EMBL/GenBank/DDBJ databases">
        <authorList>
            <consortium name="Genoscope - CEA"/>
            <person name="William W."/>
        </authorList>
    </citation>
    <scope>NUCLEOTIDE SEQUENCE [LARGE SCALE GENOMIC DNA]</scope>
</reference>
<name>A0ABN8QS33_9CNID</name>
<protein>
    <submittedName>
        <fullName evidence="3">Uncharacterized protein</fullName>
    </submittedName>
</protein>
<dbReference type="Gene3D" id="3.30.70.1820">
    <property type="entry name" value="L1 transposable element, RRM domain"/>
    <property type="match status" value="1"/>
</dbReference>
<organism evidence="3 4">
    <name type="scientific">Porites lobata</name>
    <dbReference type="NCBI Taxonomy" id="104759"/>
    <lineage>
        <taxon>Eukaryota</taxon>
        <taxon>Metazoa</taxon>
        <taxon>Cnidaria</taxon>
        <taxon>Anthozoa</taxon>
        <taxon>Hexacorallia</taxon>
        <taxon>Scleractinia</taxon>
        <taxon>Fungiina</taxon>
        <taxon>Poritidae</taxon>
        <taxon>Porites</taxon>
    </lineage>
</organism>
<evidence type="ECO:0000313" key="3">
    <source>
        <dbReference type="EMBL" id="CAH3169154.1"/>
    </source>
</evidence>
<feature type="region of interest" description="Disordered" evidence="2">
    <location>
        <begin position="1"/>
        <end position="37"/>
    </location>
</feature>
<dbReference type="EMBL" id="CALNXK010000148">
    <property type="protein sequence ID" value="CAH3169154.1"/>
    <property type="molecule type" value="Genomic_DNA"/>
</dbReference>